<dbReference type="PROSITE" id="PS51257">
    <property type="entry name" value="PROKAR_LIPOPROTEIN"/>
    <property type="match status" value="1"/>
</dbReference>
<feature type="domain" description="FAS1" evidence="2">
    <location>
        <begin position="462"/>
        <end position="604"/>
    </location>
</feature>
<dbReference type="RefSeq" id="WP_086028958.1">
    <property type="nucleotide sequence ID" value="NZ_LAPZ01000001.1"/>
</dbReference>
<feature type="chain" id="PRO_5010991025" description="FAS1 domain-containing protein" evidence="1">
    <location>
        <begin position="26"/>
        <end position="607"/>
    </location>
</feature>
<dbReference type="FunFam" id="2.30.180.10:FF:000014">
    <property type="entry name" value="Stabilin 1"/>
    <property type="match status" value="1"/>
</dbReference>
<feature type="domain" description="FAS1" evidence="2">
    <location>
        <begin position="179"/>
        <end position="316"/>
    </location>
</feature>
<dbReference type="STRING" id="1635173.WH52_00460"/>
<evidence type="ECO:0000313" key="3">
    <source>
        <dbReference type="EMBL" id="OSY89164.1"/>
    </source>
</evidence>
<dbReference type="InParanoid" id="A0A1Y2PFA1"/>
<dbReference type="Pfam" id="PF02469">
    <property type="entry name" value="Fasciclin"/>
    <property type="match status" value="4"/>
</dbReference>
<protein>
    <recommendedName>
        <fullName evidence="2">FAS1 domain-containing protein</fullName>
    </recommendedName>
</protein>
<dbReference type="EMBL" id="LAPZ01000001">
    <property type="protein sequence ID" value="OSY89164.1"/>
    <property type="molecule type" value="Genomic_DNA"/>
</dbReference>
<dbReference type="Proteomes" id="UP000194221">
    <property type="component" value="Unassembled WGS sequence"/>
</dbReference>
<gene>
    <name evidence="3" type="ORF">WH52_00460</name>
</gene>
<keyword evidence="4" id="KW-1185">Reference proteome</keyword>
<evidence type="ECO:0000259" key="2">
    <source>
        <dbReference type="PROSITE" id="PS50213"/>
    </source>
</evidence>
<dbReference type="PANTHER" id="PTHR10900:SF77">
    <property type="entry name" value="FI19380P1"/>
    <property type="match status" value="1"/>
</dbReference>
<dbReference type="PANTHER" id="PTHR10900">
    <property type="entry name" value="PERIOSTIN-RELATED"/>
    <property type="match status" value="1"/>
</dbReference>
<dbReference type="InterPro" id="IPR000782">
    <property type="entry name" value="FAS1_domain"/>
</dbReference>
<feature type="domain" description="FAS1" evidence="2">
    <location>
        <begin position="36"/>
        <end position="173"/>
    </location>
</feature>
<dbReference type="PROSITE" id="PS50213">
    <property type="entry name" value="FAS1"/>
    <property type="match status" value="4"/>
</dbReference>
<keyword evidence="1" id="KW-0732">Signal</keyword>
<dbReference type="FunFam" id="2.30.180.10:FF:000032">
    <property type="entry name" value="Fasciclin domain-containing protein, putative"/>
    <property type="match status" value="3"/>
</dbReference>
<dbReference type="SUPFAM" id="SSF82153">
    <property type="entry name" value="FAS1 domain"/>
    <property type="match status" value="4"/>
</dbReference>
<name>A0A1Y2PFA1_9FLAO</name>
<dbReference type="GO" id="GO:0005615">
    <property type="term" value="C:extracellular space"/>
    <property type="evidence" value="ECO:0007669"/>
    <property type="project" value="TreeGrafter"/>
</dbReference>
<accession>A0A1Y2PFA1</accession>
<proteinExistence type="predicted"/>
<sequence>MLTKKNFFKLSLMLFISFSITTFFTSCDDDDPVIQKDSIVQTAIKSSNLSSLVAALQKADLVSALEANGPFTVFAPTNEAFQALLDANNSWNTLDDIPVETLKAVLLYHVVAAKALSTDLSNGQELTTLNGAKITVDLSNGVQLKTGSDQTVTVTNANIDASNGVVHLIDKVMLPDALFMSIVGIATSNNNFSTLVAALQKADLVSALQADGPFTVFAPTNDAFQSLLDSKAAWSSLDDIPVETLKSVLLYHVVSAKAFSKDLSNGQELTTLNGAKTTVDLSNGVKLTTASGQSVGVTTPDVQASNGVIHIVDAVMLPEALPKDITDLAIATPALSSLVAALQKADLVSALQTNGPFTVFAPTNEAFQALLDSNASWNSLDDIPVETLKTVLLFHVLSGKVVSGDLSDTYVKTLATGPNDENLSLQVEVTGGIEFNGDSKPIDVNIEASNGIIHTIDKVMLPPNIVTLALNNAGFTSLVAALTDSRHTTDFVALLKQDGPYTVFTPTNNAFQALLDSNNMWNSLSDIPIATLEAVLKYHVFGGGNVQSDQLTDNQEITMFDGNKVTVDLTNGAKLETGSGQSVTISLTDVQGTNGVIHVVDKVLLPN</sequence>
<dbReference type="InterPro" id="IPR050904">
    <property type="entry name" value="Adhesion/Biosynth-related"/>
</dbReference>
<evidence type="ECO:0000313" key="4">
    <source>
        <dbReference type="Proteomes" id="UP000194221"/>
    </source>
</evidence>
<feature type="signal peptide" evidence="1">
    <location>
        <begin position="1"/>
        <end position="25"/>
    </location>
</feature>
<reference evidence="3 4" key="1">
    <citation type="submission" date="2015-03" db="EMBL/GenBank/DDBJ databases">
        <title>Genome sequence of Tenacibaculum sp. S2-2, isolated from intestinal microbiota of sea cucumber, Apostichopus japonicas.</title>
        <authorList>
            <person name="Shao Z."/>
            <person name="Wang L."/>
            <person name="Li X."/>
        </authorList>
    </citation>
    <scope>NUCLEOTIDE SEQUENCE [LARGE SCALE GENOMIC DNA]</scope>
    <source>
        <strain evidence="3 4">S2-2</strain>
    </source>
</reference>
<comment type="caution">
    <text evidence="3">The sequence shown here is derived from an EMBL/GenBank/DDBJ whole genome shotgun (WGS) entry which is preliminary data.</text>
</comment>
<feature type="domain" description="FAS1" evidence="2">
    <location>
        <begin position="322"/>
        <end position="460"/>
    </location>
</feature>
<dbReference type="AlphaFoldDB" id="A0A1Y2PFA1"/>
<dbReference type="InterPro" id="IPR036378">
    <property type="entry name" value="FAS1_dom_sf"/>
</dbReference>
<organism evidence="3 4">
    <name type="scientific">Tenacibaculum holothuriorum</name>
    <dbReference type="NCBI Taxonomy" id="1635173"/>
    <lineage>
        <taxon>Bacteria</taxon>
        <taxon>Pseudomonadati</taxon>
        <taxon>Bacteroidota</taxon>
        <taxon>Flavobacteriia</taxon>
        <taxon>Flavobacteriales</taxon>
        <taxon>Flavobacteriaceae</taxon>
        <taxon>Tenacibaculum</taxon>
    </lineage>
</organism>
<dbReference type="Gene3D" id="2.30.180.10">
    <property type="entry name" value="FAS1 domain"/>
    <property type="match status" value="4"/>
</dbReference>
<evidence type="ECO:0000256" key="1">
    <source>
        <dbReference type="SAM" id="SignalP"/>
    </source>
</evidence>
<dbReference type="SMART" id="SM00554">
    <property type="entry name" value="FAS1"/>
    <property type="match status" value="4"/>
</dbReference>